<name>A0A3D8JAW2_9HELI</name>
<evidence type="ECO:0000256" key="15">
    <source>
        <dbReference type="RuleBase" id="RU362081"/>
    </source>
</evidence>
<feature type="transmembrane region" description="Helical" evidence="15">
    <location>
        <begin position="328"/>
        <end position="353"/>
    </location>
</feature>
<keyword evidence="18" id="KW-1185">Reference proteome</keyword>
<dbReference type="GO" id="GO:0046872">
    <property type="term" value="F:metal ion binding"/>
    <property type="evidence" value="ECO:0007669"/>
    <property type="project" value="UniProtKB-KW"/>
</dbReference>
<evidence type="ECO:0000256" key="13">
    <source>
        <dbReference type="ARBA" id="ARBA00039097"/>
    </source>
</evidence>
<dbReference type="Gene3D" id="3.30.70.100">
    <property type="match status" value="1"/>
</dbReference>
<dbReference type="Gene3D" id="2.70.150.10">
    <property type="entry name" value="Calcium-transporting ATPase, cytoplasmic transduction domain A"/>
    <property type="match status" value="1"/>
</dbReference>
<keyword evidence="6 15" id="KW-0812">Transmembrane</keyword>
<dbReference type="SUPFAM" id="SSF81665">
    <property type="entry name" value="Calcium ATPase, transmembrane domain M"/>
    <property type="match status" value="1"/>
</dbReference>
<evidence type="ECO:0000256" key="7">
    <source>
        <dbReference type="ARBA" id="ARBA00022723"/>
    </source>
</evidence>
<dbReference type="PANTHER" id="PTHR48085:SF5">
    <property type="entry name" value="CADMIUM_ZINC-TRANSPORTING ATPASE HMA4-RELATED"/>
    <property type="match status" value="1"/>
</dbReference>
<dbReference type="Proteomes" id="UP000256695">
    <property type="component" value="Unassembled WGS sequence"/>
</dbReference>
<dbReference type="PANTHER" id="PTHR48085">
    <property type="entry name" value="CADMIUM/ZINC-TRANSPORTING ATPASE HMA2-RELATED"/>
    <property type="match status" value="1"/>
</dbReference>
<dbReference type="InterPro" id="IPR044492">
    <property type="entry name" value="P_typ_ATPase_HD_dom"/>
</dbReference>
<comment type="catalytic activity">
    <reaction evidence="14">
        <text>Zn(2+)(in) + ATP + H2O = Zn(2+)(out) + ADP + phosphate + H(+)</text>
        <dbReference type="Rhea" id="RHEA:20621"/>
        <dbReference type="ChEBI" id="CHEBI:15377"/>
        <dbReference type="ChEBI" id="CHEBI:15378"/>
        <dbReference type="ChEBI" id="CHEBI:29105"/>
        <dbReference type="ChEBI" id="CHEBI:30616"/>
        <dbReference type="ChEBI" id="CHEBI:43474"/>
        <dbReference type="ChEBI" id="CHEBI:456216"/>
        <dbReference type="EC" id="7.2.2.12"/>
    </reaction>
</comment>
<dbReference type="InterPro" id="IPR023299">
    <property type="entry name" value="ATPase_P-typ_cyto_dom_N"/>
</dbReference>
<dbReference type="PRINTS" id="PR00119">
    <property type="entry name" value="CATATPASE"/>
</dbReference>
<evidence type="ECO:0000256" key="11">
    <source>
        <dbReference type="ARBA" id="ARBA00022989"/>
    </source>
</evidence>
<dbReference type="GO" id="GO:0016887">
    <property type="term" value="F:ATP hydrolysis activity"/>
    <property type="evidence" value="ECO:0007669"/>
    <property type="project" value="InterPro"/>
</dbReference>
<evidence type="ECO:0000256" key="3">
    <source>
        <dbReference type="ARBA" id="ARBA00006024"/>
    </source>
</evidence>
<keyword evidence="12 15" id="KW-0472">Membrane</keyword>
<keyword evidence="4 15" id="KW-1003">Cell membrane</keyword>
<dbReference type="SUPFAM" id="SSF55008">
    <property type="entry name" value="HMA, heavy metal-associated domain"/>
    <property type="match status" value="1"/>
</dbReference>
<proteinExistence type="inferred from homology"/>
<dbReference type="InterPro" id="IPR036163">
    <property type="entry name" value="HMA_dom_sf"/>
</dbReference>
<evidence type="ECO:0000259" key="16">
    <source>
        <dbReference type="PROSITE" id="PS50846"/>
    </source>
</evidence>
<feature type="transmembrane region" description="Helical" evidence="15">
    <location>
        <begin position="621"/>
        <end position="644"/>
    </location>
</feature>
<protein>
    <recommendedName>
        <fullName evidence="13">P-type Zn(2+) transporter</fullName>
        <ecNumber evidence="13">7.2.2.12</ecNumber>
    </recommendedName>
</protein>
<reference evidence="17 18" key="1">
    <citation type="submission" date="2018-04" db="EMBL/GenBank/DDBJ databases">
        <title>Novel Campyloabacter and Helicobacter Species and Strains.</title>
        <authorList>
            <person name="Mannion A.J."/>
            <person name="Shen Z."/>
            <person name="Fox J.G."/>
        </authorList>
    </citation>
    <scope>NUCLEOTIDE SEQUENCE [LARGE SCALE GENOMIC DNA]</scope>
    <source>
        <strain evidence="17 18">MIT 04-9362</strain>
    </source>
</reference>
<comment type="subcellular location">
    <subcellularLocation>
        <location evidence="2 15">Cell membrane</location>
    </subcellularLocation>
    <subcellularLocation>
        <location evidence="1">Membrane</location>
        <topology evidence="1">Multi-pass membrane protein</topology>
    </subcellularLocation>
</comment>
<evidence type="ECO:0000256" key="10">
    <source>
        <dbReference type="ARBA" id="ARBA00022967"/>
    </source>
</evidence>
<dbReference type="NCBIfam" id="TIGR01494">
    <property type="entry name" value="ATPase_P-type"/>
    <property type="match status" value="1"/>
</dbReference>
<comment type="caution">
    <text evidence="17">The sequence shown here is derived from an EMBL/GenBank/DDBJ whole genome shotgun (WGS) entry which is preliminary data.</text>
</comment>
<dbReference type="CDD" id="cd00371">
    <property type="entry name" value="HMA"/>
    <property type="match status" value="1"/>
</dbReference>
<organism evidence="17 18">
    <name type="scientific">Helicobacter anseris</name>
    <dbReference type="NCBI Taxonomy" id="375926"/>
    <lineage>
        <taxon>Bacteria</taxon>
        <taxon>Pseudomonadati</taxon>
        <taxon>Campylobacterota</taxon>
        <taxon>Epsilonproteobacteria</taxon>
        <taxon>Campylobacterales</taxon>
        <taxon>Helicobacteraceae</taxon>
        <taxon>Helicobacter</taxon>
    </lineage>
</organism>
<comment type="similarity">
    <text evidence="3 15">Belongs to the cation transport ATPase (P-type) (TC 3.A.3) family. Type IB subfamily.</text>
</comment>
<dbReference type="GO" id="GO:0005886">
    <property type="term" value="C:plasma membrane"/>
    <property type="evidence" value="ECO:0007669"/>
    <property type="project" value="UniProtKB-SubCell"/>
</dbReference>
<dbReference type="InterPro" id="IPR027256">
    <property type="entry name" value="P-typ_ATPase_IB"/>
</dbReference>
<dbReference type="NCBIfam" id="TIGR01512">
    <property type="entry name" value="ATPase-IB2_Cd"/>
    <property type="match status" value="1"/>
</dbReference>
<dbReference type="GO" id="GO:0005524">
    <property type="term" value="F:ATP binding"/>
    <property type="evidence" value="ECO:0007669"/>
    <property type="project" value="UniProtKB-UniRule"/>
</dbReference>
<dbReference type="Gene3D" id="3.40.50.1000">
    <property type="entry name" value="HAD superfamily/HAD-like"/>
    <property type="match status" value="1"/>
</dbReference>
<dbReference type="EC" id="7.2.2.12" evidence="13"/>
<dbReference type="EMBL" id="NXLX01000006">
    <property type="protein sequence ID" value="RDU74004.1"/>
    <property type="molecule type" value="Genomic_DNA"/>
</dbReference>
<dbReference type="NCBIfam" id="TIGR01525">
    <property type="entry name" value="ATPase-IB_hvy"/>
    <property type="match status" value="1"/>
</dbReference>
<keyword evidence="10" id="KW-1278">Translocase</keyword>
<keyword evidence="8 15" id="KW-0547">Nucleotide-binding</keyword>
<dbReference type="InterPro" id="IPR023214">
    <property type="entry name" value="HAD_sf"/>
</dbReference>
<evidence type="ECO:0000256" key="8">
    <source>
        <dbReference type="ARBA" id="ARBA00022741"/>
    </source>
</evidence>
<evidence type="ECO:0000256" key="9">
    <source>
        <dbReference type="ARBA" id="ARBA00022840"/>
    </source>
</evidence>
<dbReference type="OrthoDB" id="2490525at2"/>
<dbReference type="InterPro" id="IPR059000">
    <property type="entry name" value="ATPase_P-type_domA"/>
</dbReference>
<dbReference type="Pfam" id="PF00702">
    <property type="entry name" value="Hydrolase"/>
    <property type="match status" value="1"/>
</dbReference>
<dbReference type="InterPro" id="IPR036412">
    <property type="entry name" value="HAD-like_sf"/>
</dbReference>
<gene>
    <name evidence="17" type="primary">cadA</name>
    <name evidence="17" type="ORF">CQA57_03390</name>
</gene>
<evidence type="ECO:0000313" key="18">
    <source>
        <dbReference type="Proteomes" id="UP000256695"/>
    </source>
</evidence>
<dbReference type="InterPro" id="IPR008250">
    <property type="entry name" value="ATPase_P-typ_transduc_dom_A_sf"/>
</dbReference>
<feature type="domain" description="HMA" evidence="16">
    <location>
        <begin position="1"/>
        <end position="62"/>
    </location>
</feature>
<evidence type="ECO:0000256" key="14">
    <source>
        <dbReference type="ARBA" id="ARBA00047308"/>
    </source>
</evidence>
<dbReference type="SFLD" id="SFLDF00027">
    <property type="entry name" value="p-type_atpase"/>
    <property type="match status" value="1"/>
</dbReference>
<keyword evidence="5" id="KW-0597">Phosphoprotein</keyword>
<keyword evidence="11 15" id="KW-1133">Transmembrane helix</keyword>
<dbReference type="SUPFAM" id="SSF81653">
    <property type="entry name" value="Calcium ATPase, transduction domain A"/>
    <property type="match status" value="1"/>
</dbReference>
<dbReference type="PROSITE" id="PS00154">
    <property type="entry name" value="ATPASE_E1_E2"/>
    <property type="match status" value="1"/>
</dbReference>
<accession>A0A3D8JAW2</accession>
<evidence type="ECO:0000313" key="17">
    <source>
        <dbReference type="EMBL" id="RDU74004.1"/>
    </source>
</evidence>
<dbReference type="InterPro" id="IPR051014">
    <property type="entry name" value="Cation_Transport_ATPase_IB"/>
</dbReference>
<dbReference type="RefSeq" id="WP_115578834.1">
    <property type="nucleotide sequence ID" value="NZ_NXLX01000006.1"/>
</dbReference>
<keyword evidence="9 15" id="KW-0067">ATP-binding</keyword>
<dbReference type="InterPro" id="IPR001757">
    <property type="entry name" value="P_typ_ATPase"/>
</dbReference>
<dbReference type="GO" id="GO:0016463">
    <property type="term" value="F:P-type zinc transporter activity"/>
    <property type="evidence" value="ECO:0007669"/>
    <property type="project" value="UniProtKB-EC"/>
</dbReference>
<dbReference type="InterPro" id="IPR023298">
    <property type="entry name" value="ATPase_P-typ_TM_dom_sf"/>
</dbReference>
<dbReference type="SFLD" id="SFLDS00003">
    <property type="entry name" value="Haloacid_Dehalogenase"/>
    <property type="match status" value="1"/>
</dbReference>
<evidence type="ECO:0000256" key="6">
    <source>
        <dbReference type="ARBA" id="ARBA00022692"/>
    </source>
</evidence>
<evidence type="ECO:0000256" key="5">
    <source>
        <dbReference type="ARBA" id="ARBA00022553"/>
    </source>
</evidence>
<feature type="transmembrane region" description="Helical" evidence="15">
    <location>
        <begin position="77"/>
        <end position="93"/>
    </location>
</feature>
<evidence type="ECO:0000256" key="2">
    <source>
        <dbReference type="ARBA" id="ARBA00004236"/>
    </source>
</evidence>
<dbReference type="GO" id="GO:0015086">
    <property type="term" value="F:cadmium ion transmembrane transporter activity"/>
    <property type="evidence" value="ECO:0007669"/>
    <property type="project" value="TreeGrafter"/>
</dbReference>
<dbReference type="SFLD" id="SFLDG00002">
    <property type="entry name" value="C1.7:_P-type_atpase_like"/>
    <property type="match status" value="1"/>
</dbReference>
<evidence type="ECO:0000256" key="12">
    <source>
        <dbReference type="ARBA" id="ARBA00023136"/>
    </source>
</evidence>
<dbReference type="InterPro" id="IPR006121">
    <property type="entry name" value="HMA_dom"/>
</dbReference>
<dbReference type="SUPFAM" id="SSF56784">
    <property type="entry name" value="HAD-like"/>
    <property type="match status" value="1"/>
</dbReference>
<dbReference type="InterPro" id="IPR018303">
    <property type="entry name" value="ATPase_P-typ_P_site"/>
</dbReference>
<keyword evidence="7 15" id="KW-0479">Metal-binding</keyword>
<feature type="transmembrane region" description="Helical" evidence="15">
    <location>
        <begin position="301"/>
        <end position="322"/>
    </location>
</feature>
<evidence type="ECO:0000256" key="4">
    <source>
        <dbReference type="ARBA" id="ARBA00022475"/>
    </source>
</evidence>
<dbReference type="AlphaFoldDB" id="A0A3D8JAW2"/>
<evidence type="ECO:0000256" key="1">
    <source>
        <dbReference type="ARBA" id="ARBA00004141"/>
    </source>
</evidence>
<dbReference type="PRINTS" id="PR00120">
    <property type="entry name" value="HATPASE"/>
</dbReference>
<dbReference type="Pfam" id="PF00403">
    <property type="entry name" value="HMA"/>
    <property type="match status" value="1"/>
</dbReference>
<dbReference type="Pfam" id="PF00122">
    <property type="entry name" value="E1-E2_ATPase"/>
    <property type="match status" value="1"/>
</dbReference>
<feature type="transmembrane region" description="Helical" evidence="15">
    <location>
        <begin position="650"/>
        <end position="669"/>
    </location>
</feature>
<dbReference type="PROSITE" id="PS50846">
    <property type="entry name" value="HMA_2"/>
    <property type="match status" value="1"/>
</dbReference>
<dbReference type="Gene3D" id="3.40.1110.10">
    <property type="entry name" value="Calcium-transporting ATPase, cytoplasmic domain N"/>
    <property type="match status" value="1"/>
</dbReference>
<sequence>MKRIYLKNIDCPSCAEKIENALKNLDSVKSVQLNFPSGLLILEGNDMDIVFKTIKNIEPKVEILLQEDDGKFSHKKIIFVIVSFILGFIFEYLNFSFFWVFLFLSLSYMFAIKPIILGAFSSLKNKIFFDENVLMLSASLAAFFLQAYTESVAIIVFYALGEHLQAFAIFRSKKSFYALLDAMPHKVCILENNTRVMKEISQVKQGERALYSAGDLVILDGEVLQGEGSVDTQAITGESVPVFVSKGDRVLSGSVVLDFHLEVLVTETYENSFILKTKRMLEDALNQKTKAQGFITKFARFYAPMIFFIAVALCCIPVLLGYGDFREWLYRSLVVLMVSCPCALVLAIPLGYFSAIGKASKDGILIKNAQMLEKLNEIDLIVFDKTGTLTTGHFKIKSLNAHRAVSEEMLLESACIAMQDSKHLIALAFQRDKKIPVIQSRELSGRGMMVQLQEEVILAGNARLMEEFAIKYQEEQESGLVVHIARDGKYLGYILLQEELREEAMQTINLLKKIQKEVVIISGDRLKNVQEIAQKLQCKYYAQALPQDKYEILKSYQKHHRVMFVGDGINDAPALALADIGVAMGVRGSDISKQGADILLLRDNLLGIFRMFEISRKTKSILWQNVFLSLGIKVVFIILGIFGMANIWEAIFGDVGVSLLALLNALRIFKIR</sequence>